<evidence type="ECO:0000259" key="2">
    <source>
        <dbReference type="Pfam" id="PF10260"/>
    </source>
</evidence>
<accession>A0A158Q806</accession>
<reference evidence="4" key="1">
    <citation type="submission" date="2016-04" db="UniProtKB">
        <authorList>
            <consortium name="WormBaseParasite"/>
        </authorList>
    </citation>
    <scope>IDENTIFICATION</scope>
</reference>
<feature type="transmembrane region" description="Helical" evidence="1">
    <location>
        <begin position="155"/>
        <end position="173"/>
    </location>
</feature>
<evidence type="ECO:0000313" key="3">
    <source>
        <dbReference type="Proteomes" id="UP000050640"/>
    </source>
</evidence>
<dbReference type="Pfam" id="PF10260">
    <property type="entry name" value="SAYSvFN"/>
    <property type="match status" value="1"/>
</dbReference>
<proteinExistence type="predicted"/>
<dbReference type="Proteomes" id="UP000050640">
    <property type="component" value="Unplaced"/>
</dbReference>
<keyword evidence="1" id="KW-0472">Membrane</keyword>
<evidence type="ECO:0000313" key="4">
    <source>
        <dbReference type="WBParaSite" id="EEL_0000607201-mRNA-1"/>
    </source>
</evidence>
<organism evidence="3 4">
    <name type="scientific">Elaeophora elaphi</name>
    <dbReference type="NCBI Taxonomy" id="1147741"/>
    <lineage>
        <taxon>Eukaryota</taxon>
        <taxon>Metazoa</taxon>
        <taxon>Ecdysozoa</taxon>
        <taxon>Nematoda</taxon>
        <taxon>Chromadorea</taxon>
        <taxon>Rhabditida</taxon>
        <taxon>Spirurina</taxon>
        <taxon>Spiruromorpha</taxon>
        <taxon>Filarioidea</taxon>
        <taxon>Onchocercidae</taxon>
        <taxon>Elaeophora</taxon>
    </lineage>
</organism>
<protein>
    <submittedName>
        <fullName evidence="4">SAYSvFN domain-containing protein</fullName>
    </submittedName>
</protein>
<dbReference type="PANTHER" id="PTHR13527">
    <property type="entry name" value="SAYSVFN DOMAIN-CONTAINING PROTEIN 1"/>
    <property type="match status" value="1"/>
</dbReference>
<feature type="domain" description="SAYSvFN" evidence="2">
    <location>
        <begin position="140"/>
        <end position="206"/>
    </location>
</feature>
<keyword evidence="1" id="KW-1133">Transmembrane helix</keyword>
<dbReference type="InterPro" id="IPR039159">
    <property type="entry name" value="SAYSD1"/>
</dbReference>
<dbReference type="InterPro" id="IPR019387">
    <property type="entry name" value="SAYSvFN_dom"/>
</dbReference>
<dbReference type="AlphaFoldDB" id="A0A158Q806"/>
<evidence type="ECO:0000256" key="1">
    <source>
        <dbReference type="SAM" id="Phobius"/>
    </source>
</evidence>
<keyword evidence="3" id="KW-1185">Reference proteome</keyword>
<dbReference type="WBParaSite" id="EEL_0000607201-mRNA-1">
    <property type="protein sequence ID" value="EEL_0000607201-mRNA-1"/>
    <property type="gene ID" value="EEL_0000607201"/>
</dbReference>
<sequence>MEDFHAVTAFPSTMLELLVSGRAGSANVECCLQRLSASIGRMKCVEGRLAEYRRKEGAAYNNSKGLKLNLIEIEVSIYKGRKSNKIPNHDKIYEEQSGINGSITIQPTIISKLINILQKPVQLWLCLWYQWPRSCIVFAVLSWFIALWYFTYIEFGLVFFVSSLFVLLFINLGRRKSGELSAYSVFNPQCERLPGTLTAEHFERDLLKRKRYLERERYTSVASFFASTHKQKAENLIKCIAAVQY</sequence>
<keyword evidence="1" id="KW-0812">Transmembrane</keyword>
<name>A0A158Q806_9BILA</name>
<dbReference type="PANTHER" id="PTHR13527:SF0">
    <property type="entry name" value="SAYSVFN DOMAIN-CONTAINING PROTEIN 1"/>
    <property type="match status" value="1"/>
</dbReference>